<keyword evidence="2" id="KW-1185">Reference proteome</keyword>
<dbReference type="Proteomes" id="UP000027195">
    <property type="component" value="Unassembled WGS sequence"/>
</dbReference>
<organism evidence="1 2">
    <name type="scientific">Botryobasidium botryosum (strain FD-172 SS1)</name>
    <dbReference type="NCBI Taxonomy" id="930990"/>
    <lineage>
        <taxon>Eukaryota</taxon>
        <taxon>Fungi</taxon>
        <taxon>Dikarya</taxon>
        <taxon>Basidiomycota</taxon>
        <taxon>Agaricomycotina</taxon>
        <taxon>Agaricomycetes</taxon>
        <taxon>Cantharellales</taxon>
        <taxon>Botryobasidiaceae</taxon>
        <taxon>Botryobasidium</taxon>
    </lineage>
</organism>
<dbReference type="AlphaFoldDB" id="A0A067MM36"/>
<evidence type="ECO:0000313" key="2">
    <source>
        <dbReference type="Proteomes" id="UP000027195"/>
    </source>
</evidence>
<dbReference type="InterPro" id="IPR021109">
    <property type="entry name" value="Peptidase_aspartic_dom_sf"/>
</dbReference>
<reference evidence="2" key="1">
    <citation type="journal article" date="2014" name="Proc. Natl. Acad. Sci. U.S.A.">
        <title>Extensive sampling of basidiomycete genomes demonstrates inadequacy of the white-rot/brown-rot paradigm for wood decay fungi.</title>
        <authorList>
            <person name="Riley R."/>
            <person name="Salamov A.A."/>
            <person name="Brown D.W."/>
            <person name="Nagy L.G."/>
            <person name="Floudas D."/>
            <person name="Held B.W."/>
            <person name="Levasseur A."/>
            <person name="Lombard V."/>
            <person name="Morin E."/>
            <person name="Otillar R."/>
            <person name="Lindquist E.A."/>
            <person name="Sun H."/>
            <person name="LaButti K.M."/>
            <person name="Schmutz J."/>
            <person name="Jabbour D."/>
            <person name="Luo H."/>
            <person name="Baker S.E."/>
            <person name="Pisabarro A.G."/>
            <person name="Walton J.D."/>
            <person name="Blanchette R.A."/>
            <person name="Henrissat B."/>
            <person name="Martin F."/>
            <person name="Cullen D."/>
            <person name="Hibbett D.S."/>
            <person name="Grigoriev I.V."/>
        </authorList>
    </citation>
    <scope>NUCLEOTIDE SEQUENCE [LARGE SCALE GENOMIC DNA]</scope>
    <source>
        <strain evidence="2">FD-172 SS1</strain>
    </source>
</reference>
<dbReference type="STRING" id="930990.A0A067MM36"/>
<dbReference type="InParanoid" id="A0A067MM36"/>
<proteinExistence type="predicted"/>
<dbReference type="HOGENOM" id="CLU_346805_0_0_1"/>
<accession>A0A067MM36</accession>
<evidence type="ECO:0000313" key="1">
    <source>
        <dbReference type="EMBL" id="KDQ12651.1"/>
    </source>
</evidence>
<protein>
    <submittedName>
        <fullName evidence="1">Uncharacterized protein</fullName>
    </submittedName>
</protein>
<sequence>MTTVNPAPAAAPPALFNFTGRAADTYDSATKFTTADAPLITSILGDEFAETFNSLVDAREARIQHSVNNPFYGIGNPIREAADVLSHPKIINEFSDDPQTVIEMLKTFGYLVANYGIPTNDLQPAFLAVNASRRYRSIVKSLFTHTVNGNERNNTFVQVIQRFREYFNLDFQVTEFSSEALDKSLERHRRKPFKSRQDVETYIREFQEVCEKLATPLSNNQHVNPARPRESERKKAKKFLKGLHPIDFENVKITYTMQNPRWNRISYAEYRDYVDILRLNFPNLEFGQSLIGNEFGHGEQLTAPQFARPKKVKTSAFKEPVPSTSTFKQEDIEMAESESDDDAMDWEPLDIGKITTIEKIKEARVQLLKVPSSKFDVEHRRLSLIATNLLDSKPHLKAHASEIADLLNPQLLQLYSSAVTVQKPKKAEPTVETSYLTSGPSRSTDKSQWCEFHRKVGHTRDNCERLQEWLKDGWFQLEQVTKKQGLEINKTPDWSKKGKDMAPDDNWISIIDAAITRYKVLGNKGKQRAEPILEVMASLTEVVPTVTAMTDPSVIHSNSASEDMDIDPELREAFLPLADELLSKNIGSTDQELMTQILGSKIQVSVDRLFEIWPALKSRIIRFLKKREAQVSSVHSKGSLLHFHAQVKDSDIDCFLDNGSQVNIVRPSLIQKLGIGFSTDEPITIRDVNNGTKEITGMALIYITINSVNLGVPGISRRY</sequence>
<name>A0A067MM36_BOTB1</name>
<dbReference type="Gene3D" id="2.40.70.10">
    <property type="entry name" value="Acid Proteases"/>
    <property type="match status" value="1"/>
</dbReference>
<dbReference type="EMBL" id="KL198049">
    <property type="protein sequence ID" value="KDQ12651.1"/>
    <property type="molecule type" value="Genomic_DNA"/>
</dbReference>
<gene>
    <name evidence="1" type="ORF">BOTBODRAFT_176326</name>
</gene>